<keyword evidence="2" id="KW-0812">Transmembrane</keyword>
<name>A0ABP0LP06_9DINO</name>
<protein>
    <submittedName>
        <fullName evidence="6">Eukaryotic translation initiation factor 4C</fullName>
    </submittedName>
</protein>
<evidence type="ECO:0000313" key="7">
    <source>
        <dbReference type="Proteomes" id="UP001642464"/>
    </source>
</evidence>
<keyword evidence="7" id="KW-1185">Reference proteome</keyword>
<organism evidence="6 7">
    <name type="scientific">Durusdinium trenchii</name>
    <dbReference type="NCBI Taxonomy" id="1381693"/>
    <lineage>
        <taxon>Eukaryota</taxon>
        <taxon>Sar</taxon>
        <taxon>Alveolata</taxon>
        <taxon>Dinophyceae</taxon>
        <taxon>Suessiales</taxon>
        <taxon>Symbiodiniaceae</taxon>
        <taxon>Durusdinium</taxon>
    </lineage>
</organism>
<proteinExistence type="predicted"/>
<evidence type="ECO:0000256" key="1">
    <source>
        <dbReference type="ARBA" id="ARBA00004141"/>
    </source>
</evidence>
<comment type="subcellular location">
    <subcellularLocation>
        <location evidence="1">Membrane</location>
        <topology evidence="1">Multi-pass membrane protein</topology>
    </subcellularLocation>
</comment>
<keyword evidence="3" id="KW-1133">Transmembrane helix</keyword>
<evidence type="ECO:0000313" key="6">
    <source>
        <dbReference type="EMBL" id="CAK9040934.1"/>
    </source>
</evidence>
<gene>
    <name evidence="6" type="ORF">SCF082_LOCUS23716</name>
</gene>
<accession>A0ABP0LP06</accession>
<keyword evidence="6" id="KW-0648">Protein biosynthesis</keyword>
<dbReference type="InterPro" id="IPR027359">
    <property type="entry name" value="Volt_channel_dom_sf"/>
</dbReference>
<evidence type="ECO:0000256" key="3">
    <source>
        <dbReference type="ARBA" id="ARBA00022989"/>
    </source>
</evidence>
<dbReference type="Gene3D" id="1.20.120.350">
    <property type="entry name" value="Voltage-gated potassium channels. Chain C"/>
    <property type="match status" value="1"/>
</dbReference>
<keyword evidence="6" id="KW-0396">Initiation factor</keyword>
<sequence length="331" mass="37058">MAFVVLFDAYCNWSDIDARAQEERPPEILQIGLVIPHLTFSLDHVEAFALLPGRSVLKDSMFILDLCVIVCGFLEMILDSVASDLAARVSILSILRLLRLGRVVRLVRLFGKIRALRELQKLVTMISTCLKAEFQPVVTEEKKNMKREGGQPVIAKTSLINDILPATEDEKVFLSYVGDATLEMADPRANLSKRYKAIPEEFEDKVVGFWELFSGYTRVGFEVSACEECKMSVGAGPTGPARTAQLLKQIEQCWTALVASLTNCGAMPVFYKRQAIFGGLRRITPYRACLVCLLPDISAEDVLRKLMRFVKSLTEYKTNGEKRQVMVLPAI</sequence>
<feature type="domain" description="Ion transport" evidence="5">
    <location>
        <begin position="20"/>
        <end position="116"/>
    </location>
</feature>
<dbReference type="EMBL" id="CAXAMM010017335">
    <property type="protein sequence ID" value="CAK9040934.1"/>
    <property type="molecule type" value="Genomic_DNA"/>
</dbReference>
<dbReference type="Proteomes" id="UP001642464">
    <property type="component" value="Unassembled WGS sequence"/>
</dbReference>
<dbReference type="Pfam" id="PF00520">
    <property type="entry name" value="Ion_trans"/>
    <property type="match status" value="1"/>
</dbReference>
<evidence type="ECO:0000256" key="4">
    <source>
        <dbReference type="ARBA" id="ARBA00023136"/>
    </source>
</evidence>
<dbReference type="SUPFAM" id="SSF81324">
    <property type="entry name" value="Voltage-gated potassium channels"/>
    <property type="match status" value="1"/>
</dbReference>
<comment type="caution">
    <text evidence="6">The sequence shown here is derived from an EMBL/GenBank/DDBJ whole genome shotgun (WGS) entry which is preliminary data.</text>
</comment>
<evidence type="ECO:0000256" key="2">
    <source>
        <dbReference type="ARBA" id="ARBA00022692"/>
    </source>
</evidence>
<dbReference type="GO" id="GO:0003743">
    <property type="term" value="F:translation initiation factor activity"/>
    <property type="evidence" value="ECO:0007669"/>
    <property type="project" value="UniProtKB-KW"/>
</dbReference>
<evidence type="ECO:0000259" key="5">
    <source>
        <dbReference type="Pfam" id="PF00520"/>
    </source>
</evidence>
<dbReference type="InterPro" id="IPR005821">
    <property type="entry name" value="Ion_trans_dom"/>
</dbReference>
<keyword evidence="4" id="KW-0472">Membrane</keyword>
<reference evidence="6 7" key="1">
    <citation type="submission" date="2024-02" db="EMBL/GenBank/DDBJ databases">
        <authorList>
            <person name="Chen Y."/>
            <person name="Shah S."/>
            <person name="Dougan E. K."/>
            <person name="Thang M."/>
            <person name="Chan C."/>
        </authorList>
    </citation>
    <scope>NUCLEOTIDE SEQUENCE [LARGE SCALE GENOMIC DNA]</scope>
</reference>